<comment type="caution">
    <text evidence="1">The sequence shown here is derived from an EMBL/GenBank/DDBJ whole genome shotgun (WGS) entry which is preliminary data.</text>
</comment>
<protein>
    <submittedName>
        <fullName evidence="1">Uncharacterized protein</fullName>
    </submittedName>
</protein>
<keyword evidence="2" id="KW-1185">Reference proteome</keyword>
<reference evidence="1 2" key="1">
    <citation type="submission" date="2019-02" db="EMBL/GenBank/DDBJ databases">
        <title>Corallincola luteus sp. nov., a marine bacterium isolated from surface sediment of Bohai Sea in China.</title>
        <authorList>
            <person name="Ren Q."/>
        </authorList>
    </citation>
    <scope>NUCLEOTIDE SEQUENCE [LARGE SCALE GENOMIC DNA]</scope>
    <source>
        <strain evidence="1 2">DASS28</strain>
    </source>
</reference>
<dbReference type="Gene3D" id="2.60.40.3010">
    <property type="match status" value="1"/>
</dbReference>
<gene>
    <name evidence="1" type="ORF">EZV61_14670</name>
</gene>
<evidence type="ECO:0000313" key="2">
    <source>
        <dbReference type="Proteomes" id="UP000292554"/>
    </source>
</evidence>
<accession>A0ABY2AIR3</accession>
<dbReference type="Proteomes" id="UP000292554">
    <property type="component" value="Unassembled WGS sequence"/>
</dbReference>
<dbReference type="Pfam" id="PF22352">
    <property type="entry name" value="K319L-like_PKD"/>
    <property type="match status" value="1"/>
</dbReference>
<proteinExistence type="predicted"/>
<organism evidence="1 2">
    <name type="scientific">Corallincola luteus</name>
    <dbReference type="NCBI Taxonomy" id="1775177"/>
    <lineage>
        <taxon>Bacteria</taxon>
        <taxon>Pseudomonadati</taxon>
        <taxon>Pseudomonadota</taxon>
        <taxon>Gammaproteobacteria</taxon>
        <taxon>Alteromonadales</taxon>
        <taxon>Psychromonadaceae</taxon>
        <taxon>Corallincola</taxon>
    </lineage>
</organism>
<dbReference type="PROSITE" id="PS51257">
    <property type="entry name" value="PROKAR_LIPOPROTEIN"/>
    <property type="match status" value="1"/>
</dbReference>
<dbReference type="RefSeq" id="WP_131416530.1">
    <property type="nucleotide sequence ID" value="NZ_SJXE01000008.1"/>
</dbReference>
<evidence type="ECO:0000313" key="1">
    <source>
        <dbReference type="EMBL" id="TCI02178.1"/>
    </source>
</evidence>
<dbReference type="EMBL" id="SJXE01000008">
    <property type="protein sequence ID" value="TCI02178.1"/>
    <property type="molecule type" value="Genomic_DNA"/>
</dbReference>
<sequence>MKQRSTRIKYLAPWALFTPVFLFGCGGGGGSSAEQDLPIPELAITPISAAIFDEVDQISLIAEVENVGTNPIYSWTQLSGPEVELSNSEKAHLQFEAPKVSADSELLFQLHISNNEGQEDSISVPVTILDSHEQVIVSGTSMAGDTPLLNANVVLTIGTLVVSSTTDSEGVFSIPTDIDKRSMERVYTLTTKGSGEQSDIELANIGAVSELLPVQEIQPTAFSFSTSTQYQRAKTIHQDYLSTSLSSLLMRYYSNNFSYTTWTWLDFQNRLKRIDTELLWDLAAAFTIDGSRTSVHESHLDDIIRWISAYKTDNASVENFIEKKRKIRENARKEIENVLDDNTYYYLSLGSAPGTVRLGISLGTERIRLRNGLFESYGFDTVTTAPYQFDDGRILIDTTNWPVHVEENVYFAEHNSHFTCTTTLTEKSIEPLKLIEYGVQHILFRDSTSQICINADGLSLDEKIEQRETPVIAYKRNNMEKWADAEVAGREFAFRFYGPGVDGNPLLESDAPVVTYQFLEGTSGYIPEYDEHFNWIIDTHGELVLMFENDFTIIWRRLYDARDVGVDAGPMAIAAEYRASEGHKYFQGMAVIKDENTPWHQAIFPGKWNHGFNLSEPSDQASDALFFFEFEQGGLGSANNYDRPSATHNWSAPMLWYFEESLFQASRNYIWQDGSFVEWSQCDHRTDVDCYSFQFRTWEVLAKVGERYYVKETLYHDGDAFRRGAPAAQVSDIPYSVRINFYEPETRAY</sequence>
<name>A0ABY2AIR3_9GAMM</name>